<reference evidence="3" key="1">
    <citation type="journal article" date="2021" name="Front. Microbiol.">
        <title>Comprehensive Comparative Genomics and Phenotyping of Methylobacterium Species.</title>
        <authorList>
            <person name="Alessa O."/>
            <person name="Ogura Y."/>
            <person name="Fujitani Y."/>
            <person name="Takami H."/>
            <person name="Hayashi T."/>
            <person name="Sahin N."/>
            <person name="Tani A."/>
        </authorList>
    </citation>
    <scope>NUCLEOTIDE SEQUENCE</scope>
    <source>
        <strain evidence="3">KCTC 52305</strain>
    </source>
</reference>
<dbReference type="Gene3D" id="1.10.10.60">
    <property type="entry name" value="Homeodomain-like"/>
    <property type="match status" value="1"/>
</dbReference>
<dbReference type="Proteomes" id="UP001055167">
    <property type="component" value="Unassembled WGS sequence"/>
</dbReference>
<name>A0ABQ4R253_9HYPH</name>
<protein>
    <recommendedName>
        <fullName evidence="2">AAA+ ATPase domain-containing protein</fullName>
    </recommendedName>
</protein>
<feature type="region of interest" description="Disordered" evidence="1">
    <location>
        <begin position="1"/>
        <end position="38"/>
    </location>
</feature>
<organism evidence="3 4">
    <name type="scientific">Methylobacterium crusticola</name>
    <dbReference type="NCBI Taxonomy" id="1697972"/>
    <lineage>
        <taxon>Bacteria</taxon>
        <taxon>Pseudomonadati</taxon>
        <taxon>Pseudomonadota</taxon>
        <taxon>Alphaproteobacteria</taxon>
        <taxon>Hyphomicrobiales</taxon>
        <taxon>Methylobacteriaceae</taxon>
        <taxon>Methylobacterium</taxon>
    </lineage>
</organism>
<dbReference type="Pfam" id="PF13481">
    <property type="entry name" value="AAA_25"/>
    <property type="match status" value="1"/>
</dbReference>
<dbReference type="SMART" id="SM00382">
    <property type="entry name" value="AAA"/>
    <property type="match status" value="1"/>
</dbReference>
<evidence type="ECO:0000256" key="1">
    <source>
        <dbReference type="SAM" id="MobiDB-lite"/>
    </source>
</evidence>
<dbReference type="Gene3D" id="3.40.50.300">
    <property type="entry name" value="P-loop containing nucleotide triphosphate hydrolases"/>
    <property type="match status" value="1"/>
</dbReference>
<dbReference type="EMBL" id="BPQH01000015">
    <property type="protein sequence ID" value="GJD51765.1"/>
    <property type="molecule type" value="Genomic_DNA"/>
</dbReference>
<dbReference type="SUPFAM" id="SSF52540">
    <property type="entry name" value="P-loop containing nucleoside triphosphate hydrolases"/>
    <property type="match status" value="1"/>
</dbReference>
<dbReference type="Pfam" id="PF13384">
    <property type="entry name" value="HTH_23"/>
    <property type="match status" value="1"/>
</dbReference>
<reference evidence="3" key="2">
    <citation type="submission" date="2021-08" db="EMBL/GenBank/DDBJ databases">
        <authorList>
            <person name="Tani A."/>
            <person name="Ola A."/>
            <person name="Ogura Y."/>
            <person name="Katsura K."/>
            <person name="Hayashi T."/>
        </authorList>
    </citation>
    <scope>NUCLEOTIDE SEQUENCE</scope>
    <source>
        <strain evidence="3">KCTC 52305</strain>
    </source>
</reference>
<dbReference type="RefSeq" id="WP_238313824.1">
    <property type="nucleotide sequence ID" value="NZ_BPQH01000015.1"/>
</dbReference>
<feature type="domain" description="AAA+ ATPase" evidence="2">
    <location>
        <begin position="66"/>
        <end position="244"/>
    </location>
</feature>
<keyword evidence="4" id="KW-1185">Reference proteome</keyword>
<comment type="caution">
    <text evidence="3">The sequence shown here is derived from an EMBL/GenBank/DDBJ whole genome shotgun (WGS) entry which is preliminary data.</text>
</comment>
<evidence type="ECO:0000259" key="2">
    <source>
        <dbReference type="SMART" id="SM00382"/>
    </source>
</evidence>
<evidence type="ECO:0000313" key="4">
    <source>
        <dbReference type="Proteomes" id="UP001055167"/>
    </source>
</evidence>
<dbReference type="InterPro" id="IPR003593">
    <property type="entry name" value="AAA+_ATPase"/>
</dbReference>
<accession>A0ABQ4R253</accession>
<sequence>MRYGHDPLDEPLPDMGPEWEWPRLDPNHEDAAKASSPGSLNPIGLAEFLAREFPPREMVLGPWLPVGGLAMLYAPRGCGKTHVALEVAYAAATGGSFLKWQAPQPRSVLIIDGEMPGATLQERLARIETSAQISRSGVKQLRILASDLHPDGLPDLSSTEDQSRYTAALGDAELIIVDNLSTLCRSGRENEAESWLAVQGWALARRRENRAVLFVHHSGKGGGQRGTSRKEDVLDSVIALRRPEDYSPAEGARFEVHFEKARGFSGPDAEPFEAALTATGWAVRDLDDALEDRVLALHAEGMKQREIAAEVGKSAATVNRILKRVGASA</sequence>
<feature type="compositionally biased region" description="Basic and acidic residues" evidence="1">
    <location>
        <begin position="20"/>
        <end position="32"/>
    </location>
</feature>
<gene>
    <name evidence="3" type="ORF">OPKNFCMD_4523</name>
</gene>
<evidence type="ECO:0000313" key="3">
    <source>
        <dbReference type="EMBL" id="GJD51765.1"/>
    </source>
</evidence>
<proteinExistence type="predicted"/>
<dbReference type="InterPro" id="IPR027417">
    <property type="entry name" value="P-loop_NTPase"/>
</dbReference>